<dbReference type="AlphaFoldDB" id="A0A6A4SIB6"/>
<dbReference type="EMBL" id="VEVO01000013">
    <property type="protein sequence ID" value="KAF0032987.1"/>
    <property type="molecule type" value="Genomic_DNA"/>
</dbReference>
<accession>A0A6A4SIB6</accession>
<comment type="caution">
    <text evidence="1">The sequence shown here is derived from an EMBL/GenBank/DDBJ whole genome shotgun (WGS) entry which is preliminary data.</text>
</comment>
<name>A0A6A4SIB6_SCOMX</name>
<reference evidence="1 2" key="1">
    <citation type="submission" date="2019-06" db="EMBL/GenBank/DDBJ databases">
        <title>Draft genomes of female and male turbot (Scophthalmus maximus).</title>
        <authorList>
            <person name="Xu H."/>
            <person name="Xu X.-W."/>
            <person name="Shao C."/>
            <person name="Chen S."/>
        </authorList>
    </citation>
    <scope>NUCLEOTIDE SEQUENCE [LARGE SCALE GENOMIC DNA]</scope>
    <source>
        <strain evidence="1">Ysfricsl-2016a</strain>
        <tissue evidence="1">Blood</tissue>
    </source>
</reference>
<proteinExistence type="predicted"/>
<organism evidence="1 2">
    <name type="scientific">Scophthalmus maximus</name>
    <name type="common">Turbot</name>
    <name type="synonym">Psetta maxima</name>
    <dbReference type="NCBI Taxonomy" id="52904"/>
    <lineage>
        <taxon>Eukaryota</taxon>
        <taxon>Metazoa</taxon>
        <taxon>Chordata</taxon>
        <taxon>Craniata</taxon>
        <taxon>Vertebrata</taxon>
        <taxon>Euteleostomi</taxon>
        <taxon>Actinopterygii</taxon>
        <taxon>Neopterygii</taxon>
        <taxon>Teleostei</taxon>
        <taxon>Neoteleostei</taxon>
        <taxon>Acanthomorphata</taxon>
        <taxon>Carangaria</taxon>
        <taxon>Pleuronectiformes</taxon>
        <taxon>Pleuronectoidei</taxon>
        <taxon>Scophthalmidae</taxon>
        <taxon>Scophthalmus</taxon>
    </lineage>
</organism>
<evidence type="ECO:0000313" key="1">
    <source>
        <dbReference type="EMBL" id="KAF0032987.1"/>
    </source>
</evidence>
<evidence type="ECO:0000313" key="2">
    <source>
        <dbReference type="Proteomes" id="UP000438429"/>
    </source>
</evidence>
<protein>
    <submittedName>
        <fullName evidence="1">Uncharacterized protein</fullName>
    </submittedName>
</protein>
<dbReference type="Proteomes" id="UP000438429">
    <property type="component" value="Unassembled WGS sequence"/>
</dbReference>
<sequence>MKHDYSSSAFGTRLGDSIKNNDHDECDMFSTWMRALQCMAEGKCERSFRSGRALELRHADATPPPCMRSKRISA</sequence>
<gene>
    <name evidence="1" type="ORF">F2P81_015277</name>
</gene>